<feature type="non-terminal residue" evidence="5">
    <location>
        <position position="1"/>
    </location>
</feature>
<protein>
    <recommendedName>
        <fullName evidence="7">O-fucosyltransferase family protein</fullName>
    </recommendedName>
</protein>
<keyword evidence="1" id="KW-0808">Transferase</keyword>
<reference evidence="5 6" key="1">
    <citation type="submission" date="2022-05" db="EMBL/GenBank/DDBJ databases">
        <authorList>
            <consortium name="Genoscope - CEA"/>
            <person name="William W."/>
        </authorList>
    </citation>
    <scope>NUCLEOTIDE SEQUENCE [LARGE SCALE GENOMIC DNA]</scope>
</reference>
<evidence type="ECO:0008006" key="7">
    <source>
        <dbReference type="Google" id="ProtNLM"/>
    </source>
</evidence>
<keyword evidence="3" id="KW-0119">Carbohydrate metabolism</keyword>
<sequence>KIFLLLLAAVLLRIYLEYERSQESCRSLVKDNNNSTECRINASENAVYQQKKIFLAFFYWEQLTMATNNLLQLTALAVPGGRQVVAPFVKDSLFHGVPTSHGHHTLGLYYNVTALNESLGLHGHGTLINWDGFQDVCKGKLDVLVYFHYRNLTNSTTNNLSTSYNPCKLDHKNVLLGIKIGRKICVNANAFNSVQRFEDEMVKRLPCVGIFEWRGARKTNPKRTHFDIESKVEKLLSYRDMNAFFSAKLARVARDFIAQNLTSNFISVHIRTEKILSDGGNISTIRRCLVKLRKRFHGIIQVAAVPPTIFLAVDFTKFGSSSKTVKPARKHAKSFIKILLPLKSISFQPSEYKIVDRGAVAIVEMNILASGRRLFLLGGGSFQNWMTTQFRTRNKNEQSKVERIVLVLCIYQGYEIQVLLKPQIDDNNSPIIERLHSFDSSEVESAVHRRKKIFIAFFYWEQLTMATNNLLHLSALAAQGGRQVVVPFVKDSFFRGAPQSQRKRQNHKFGLYYDVTALNESLRLHGYGTLINWEGFQDVCKGKLDVLVYFHYKNLTNSTSNNLSTSYDPCKLNQKQVFLGIKIGRKICVNAHVFDSVQRFEDEIVEKLPCVGIMRWRGTSKTEPFRTHFNIESLVDKVLSYLDMSAFFSAKLLRIAQDFIAQHLISNFISVHVRTEQILVSGGNISTVKRCLFKLRKRLQSINQLATVQNPPVFLAADFTKFGSSSATVKPARKHAKSFMKILLPLRPIVFQPSEYKIVDRGAAAIVEMNILASGRLLFVLGGGSFQLWITKQFLTKNYNEQIKDNNGFIDIYRGLRSPHSITERLQSTYAGEAESSVYRRQKLFLAFYYWEQLTMATNNFLNLTALAAQGGRQVVVPFVKDSHFRGVPTSQRRNQTHNTLALYYNVSALNETLHLHGYGTLITWEGFQDVCKGKVDVLVCFYYTKLTSSTTNLSTSCAPCKLNNKNVLLGIKIGRRICVNANSLNSVQIFESEVVKNLPCVAIREWRGITTTITAKRTHFDIESKLDKVLTSQDMSVFFSAKLLRVARDFIAQKLTSNFISVHIRTEKILSAGGNISAIKRCLFNLRKRLQNTIQVAIVPPPIFLATDFTAFGSSSEKAIRARKYAKSFIEILLPLRPIVFRPPEYKIVDGGAVAIVEMNILASGRRLFVLGGGSFQLWITNQFLTKSNNDRSKVERIVC</sequence>
<name>A0ABN8P231_9CNID</name>
<evidence type="ECO:0000256" key="1">
    <source>
        <dbReference type="ARBA" id="ARBA00022679"/>
    </source>
</evidence>
<dbReference type="PANTHER" id="PTHR13398:SF0">
    <property type="entry name" value="GDP-FUCOSE PROTEIN O-FUCOSYLTRANSFERASE 2"/>
    <property type="match status" value="1"/>
</dbReference>
<evidence type="ECO:0000256" key="4">
    <source>
        <dbReference type="SAM" id="SignalP"/>
    </source>
</evidence>
<evidence type="ECO:0000313" key="6">
    <source>
        <dbReference type="Proteomes" id="UP001159405"/>
    </source>
</evidence>
<comment type="caution">
    <text evidence="5">The sequence shown here is derived from an EMBL/GenBank/DDBJ whole genome shotgun (WGS) entry which is preliminary data.</text>
</comment>
<dbReference type="Proteomes" id="UP001159405">
    <property type="component" value="Unassembled WGS sequence"/>
</dbReference>
<proteinExistence type="predicted"/>
<evidence type="ECO:0000313" key="5">
    <source>
        <dbReference type="EMBL" id="CAH3130357.1"/>
    </source>
</evidence>
<keyword evidence="4" id="KW-0732">Signal</keyword>
<feature type="chain" id="PRO_5046138108" description="O-fucosyltransferase family protein" evidence="4">
    <location>
        <begin position="22"/>
        <end position="1201"/>
    </location>
</feature>
<dbReference type="PANTHER" id="PTHR13398">
    <property type="entry name" value="GDP-FUCOSE PROTEIN O-FUCOSYLTRANSFERASE 2"/>
    <property type="match status" value="1"/>
</dbReference>
<dbReference type="EMBL" id="CALNXK010000048">
    <property type="protein sequence ID" value="CAH3130357.1"/>
    <property type="molecule type" value="Genomic_DNA"/>
</dbReference>
<feature type="signal peptide" evidence="4">
    <location>
        <begin position="1"/>
        <end position="21"/>
    </location>
</feature>
<dbReference type="InterPro" id="IPR045130">
    <property type="entry name" value="OFUT2-like"/>
</dbReference>
<keyword evidence="2" id="KW-0294">Fucose metabolism</keyword>
<evidence type="ECO:0000256" key="2">
    <source>
        <dbReference type="ARBA" id="ARBA00023253"/>
    </source>
</evidence>
<organism evidence="5 6">
    <name type="scientific">Porites lobata</name>
    <dbReference type="NCBI Taxonomy" id="104759"/>
    <lineage>
        <taxon>Eukaryota</taxon>
        <taxon>Metazoa</taxon>
        <taxon>Cnidaria</taxon>
        <taxon>Anthozoa</taxon>
        <taxon>Hexacorallia</taxon>
        <taxon>Scleractinia</taxon>
        <taxon>Fungiina</taxon>
        <taxon>Poritidae</taxon>
        <taxon>Porites</taxon>
    </lineage>
</organism>
<evidence type="ECO:0000256" key="3">
    <source>
        <dbReference type="ARBA" id="ARBA00023277"/>
    </source>
</evidence>
<keyword evidence="6" id="KW-1185">Reference proteome</keyword>
<accession>A0ABN8P231</accession>
<gene>
    <name evidence="5" type="ORF">PLOB_00034792</name>
</gene>